<protein>
    <submittedName>
        <fullName evidence="2">Uncharacterized protein</fullName>
    </submittedName>
</protein>
<sequence>MKFLFTLAFVLFTIPFFAQKNCEYSANVTDSIGTYKSTKEYMIAEKNFGGTSDYFFFSLALTDDIPTLTLQQIQKSKDFLKVSCFDKTSKLYLQLANGKIVTLHHINQENCGTLLRDDKGFDNRVNSGTFFIIKDNFEDLKESPVTMIRIKYATNTEDYVLKKEFTSELTSQVYYPESYFINYIKCIE</sequence>
<keyword evidence="1" id="KW-0732">Signal</keyword>
<dbReference type="RefSeq" id="WP_166135303.1">
    <property type="nucleotide sequence ID" value="NZ_JAAOBY010000003.1"/>
</dbReference>
<feature type="chain" id="PRO_5045164415" evidence="1">
    <location>
        <begin position="19"/>
        <end position="188"/>
    </location>
</feature>
<organism evidence="2 3">
    <name type="scientific">Flavobacterium turcicum</name>
    <dbReference type="NCBI Taxonomy" id="2764718"/>
    <lineage>
        <taxon>Bacteria</taxon>
        <taxon>Pseudomonadati</taxon>
        <taxon>Bacteroidota</taxon>
        <taxon>Flavobacteriia</taxon>
        <taxon>Flavobacteriales</taxon>
        <taxon>Flavobacteriaceae</taxon>
        <taxon>Flavobacterium</taxon>
    </lineage>
</organism>
<proteinExistence type="predicted"/>
<accession>A0ABR7JGA3</accession>
<gene>
    <name evidence="2" type="ORF">H8R26_07860</name>
</gene>
<evidence type="ECO:0000256" key="1">
    <source>
        <dbReference type="SAM" id="SignalP"/>
    </source>
</evidence>
<dbReference type="EMBL" id="JACRUM010000003">
    <property type="protein sequence ID" value="MBC5863335.1"/>
    <property type="molecule type" value="Genomic_DNA"/>
</dbReference>
<evidence type="ECO:0000313" key="3">
    <source>
        <dbReference type="Proteomes" id="UP000621670"/>
    </source>
</evidence>
<comment type="caution">
    <text evidence="2">The sequence shown here is derived from an EMBL/GenBank/DDBJ whole genome shotgun (WGS) entry which is preliminary data.</text>
</comment>
<name>A0ABR7JGA3_9FLAO</name>
<feature type="signal peptide" evidence="1">
    <location>
        <begin position="1"/>
        <end position="18"/>
    </location>
</feature>
<keyword evidence="3" id="KW-1185">Reference proteome</keyword>
<dbReference type="Proteomes" id="UP000621670">
    <property type="component" value="Unassembled WGS sequence"/>
</dbReference>
<evidence type="ECO:0000313" key="2">
    <source>
        <dbReference type="EMBL" id="MBC5863335.1"/>
    </source>
</evidence>
<reference evidence="2 3" key="1">
    <citation type="submission" date="2020-08" db="EMBL/GenBank/DDBJ databases">
        <title>Description of novel Flavobacterium F-400 isolate.</title>
        <authorList>
            <person name="Saticioglu I."/>
            <person name="Duman M."/>
            <person name="Altun S."/>
        </authorList>
    </citation>
    <scope>NUCLEOTIDE SEQUENCE [LARGE SCALE GENOMIC DNA]</scope>
    <source>
        <strain evidence="2 3">F-400</strain>
    </source>
</reference>